<dbReference type="OrthoDB" id="19653at2759"/>
<evidence type="ECO:0000313" key="2">
    <source>
        <dbReference type="Proteomes" id="UP000053660"/>
    </source>
</evidence>
<sequence length="105" mass="12088">MICSSTSSEFNLQHNDEIYDIGAFLVVKHPAEIRRKYFEDKREGKFEDSYLSQVVFTLNVLFGSIFTGKGSKVYLMEYKPRILARSLSPFIRSTCKILSAFTCDL</sequence>
<organism evidence="1 2">
    <name type="scientific">Oesophagostomum dentatum</name>
    <name type="common">Nodular worm</name>
    <dbReference type="NCBI Taxonomy" id="61180"/>
    <lineage>
        <taxon>Eukaryota</taxon>
        <taxon>Metazoa</taxon>
        <taxon>Ecdysozoa</taxon>
        <taxon>Nematoda</taxon>
        <taxon>Chromadorea</taxon>
        <taxon>Rhabditida</taxon>
        <taxon>Rhabditina</taxon>
        <taxon>Rhabditomorpha</taxon>
        <taxon>Strongyloidea</taxon>
        <taxon>Strongylidae</taxon>
        <taxon>Oesophagostomum</taxon>
    </lineage>
</organism>
<gene>
    <name evidence="1" type="ORF">OESDEN_07566</name>
</gene>
<reference evidence="1 2" key="1">
    <citation type="submission" date="2014-03" db="EMBL/GenBank/DDBJ databases">
        <title>Draft genome of the hookworm Oesophagostomum dentatum.</title>
        <authorList>
            <person name="Mitreva M."/>
        </authorList>
    </citation>
    <scope>NUCLEOTIDE SEQUENCE [LARGE SCALE GENOMIC DNA]</scope>
    <source>
        <strain evidence="1 2">OD-Hann</strain>
    </source>
</reference>
<proteinExistence type="predicted"/>
<name>A0A0B1T5M8_OESDE</name>
<dbReference type="EMBL" id="KN551289">
    <property type="protein sequence ID" value="KHJ92544.1"/>
    <property type="molecule type" value="Genomic_DNA"/>
</dbReference>
<evidence type="ECO:0000313" key="1">
    <source>
        <dbReference type="EMBL" id="KHJ92544.1"/>
    </source>
</evidence>
<dbReference type="Proteomes" id="UP000053660">
    <property type="component" value="Unassembled WGS sequence"/>
</dbReference>
<keyword evidence="2" id="KW-1185">Reference proteome</keyword>
<accession>A0A0B1T5M8</accession>
<protein>
    <submittedName>
        <fullName evidence="1">Uncharacterized protein</fullName>
    </submittedName>
</protein>
<dbReference type="AlphaFoldDB" id="A0A0B1T5M8"/>